<dbReference type="KEGG" id="foc:113215063"/>
<keyword evidence="1" id="KW-0472">Membrane</keyword>
<evidence type="ECO:0000256" key="1">
    <source>
        <dbReference type="SAM" id="Phobius"/>
    </source>
</evidence>
<proteinExistence type="predicted"/>
<reference evidence="3" key="1">
    <citation type="submission" date="2025-08" db="UniProtKB">
        <authorList>
            <consortium name="RefSeq"/>
        </authorList>
    </citation>
    <scope>IDENTIFICATION</scope>
    <source>
        <tissue evidence="3">Whole organism</tissue>
    </source>
</reference>
<dbReference type="Proteomes" id="UP000504606">
    <property type="component" value="Unplaced"/>
</dbReference>
<feature type="transmembrane region" description="Helical" evidence="1">
    <location>
        <begin position="77"/>
        <end position="98"/>
    </location>
</feature>
<dbReference type="RefSeq" id="XP_052126551.1">
    <property type="nucleotide sequence ID" value="XM_052270591.1"/>
</dbReference>
<sequence length="106" mass="11900">MTTDTSISLQKRGLKIKEGCHLAVATVFVDCGQLTVSPACQAPSRTELPESFCLLCWWTLSLSAANKMTRYSCFENVLLVTTTLSDTLYLIVGLQWFLPLHFIPWK</sequence>
<accession>A0A9C6U361</accession>
<keyword evidence="1" id="KW-1133">Transmembrane helix</keyword>
<keyword evidence="2" id="KW-1185">Reference proteome</keyword>
<gene>
    <name evidence="3" type="primary">LOC113215063</name>
</gene>
<keyword evidence="1" id="KW-0812">Transmembrane</keyword>
<protein>
    <submittedName>
        <fullName evidence="3">Uncharacterized protein LOC113215063</fullName>
    </submittedName>
</protein>
<name>A0A9C6U361_FRAOC</name>
<evidence type="ECO:0000313" key="3">
    <source>
        <dbReference type="RefSeq" id="XP_052126551.1"/>
    </source>
</evidence>
<evidence type="ECO:0000313" key="2">
    <source>
        <dbReference type="Proteomes" id="UP000504606"/>
    </source>
</evidence>
<dbReference type="AlphaFoldDB" id="A0A9C6U361"/>
<organism evidence="2 3">
    <name type="scientific">Frankliniella occidentalis</name>
    <name type="common">Western flower thrips</name>
    <name type="synonym">Euthrips occidentalis</name>
    <dbReference type="NCBI Taxonomy" id="133901"/>
    <lineage>
        <taxon>Eukaryota</taxon>
        <taxon>Metazoa</taxon>
        <taxon>Ecdysozoa</taxon>
        <taxon>Arthropoda</taxon>
        <taxon>Hexapoda</taxon>
        <taxon>Insecta</taxon>
        <taxon>Pterygota</taxon>
        <taxon>Neoptera</taxon>
        <taxon>Paraneoptera</taxon>
        <taxon>Thysanoptera</taxon>
        <taxon>Terebrantia</taxon>
        <taxon>Thripoidea</taxon>
        <taxon>Thripidae</taxon>
        <taxon>Frankliniella</taxon>
    </lineage>
</organism>
<dbReference type="GeneID" id="113215063"/>